<evidence type="ECO:0000313" key="2">
    <source>
        <dbReference type="Proteomes" id="UP001138681"/>
    </source>
</evidence>
<dbReference type="EMBL" id="JAGSPC010000001">
    <property type="protein sequence ID" value="MBV7258276.1"/>
    <property type="molecule type" value="Genomic_DNA"/>
</dbReference>
<comment type="caution">
    <text evidence="1">The sequence shown here is derived from an EMBL/GenBank/DDBJ whole genome shotgun (WGS) entry which is preliminary data.</text>
</comment>
<dbReference type="Proteomes" id="UP001138681">
    <property type="component" value="Unassembled WGS sequence"/>
</dbReference>
<dbReference type="AlphaFoldDB" id="A0A9X1F1G8"/>
<name>A0A9X1F1G8_9SPHN</name>
<gene>
    <name evidence="1" type="ORF">KCG46_01655</name>
</gene>
<keyword evidence="2" id="KW-1185">Reference proteome</keyword>
<organism evidence="1 2">
    <name type="scientific">Erythrobacter crassostreae</name>
    <dbReference type="NCBI Taxonomy" id="2828328"/>
    <lineage>
        <taxon>Bacteria</taxon>
        <taxon>Pseudomonadati</taxon>
        <taxon>Pseudomonadota</taxon>
        <taxon>Alphaproteobacteria</taxon>
        <taxon>Sphingomonadales</taxon>
        <taxon>Erythrobacteraceae</taxon>
        <taxon>Erythrobacter/Porphyrobacter group</taxon>
        <taxon>Erythrobacter</taxon>
    </lineage>
</organism>
<accession>A0A9X1F1G8</accession>
<protein>
    <submittedName>
        <fullName evidence="1">Uncharacterized protein</fullName>
    </submittedName>
</protein>
<sequence>MANAATLFSGIVYGQVASHDAGTDGDWFVDGDNGDDTNTGTSTSSAFETVGAAIGAADASNGDQTVRIMGHNVRYREEVDYIWNGGGPTSLSIKAYGSDRPVISGAEPLTGWTNCGASDANTVGPNWPEIHKVTVNTADFPAPKYWRTLMTESGSALKICGLRRADRSFPDFFFDNIDQTISEADETDLTFGLREATYYDTIAHPSLLGGFTDTQLEQTTAIMYAFPNIAYFQEVTSVFGQVLQLEQRDFRPNSAGENGAYALLNVLPAMQRGEWGYQDHGNGTVTFYVWPRKANNLTGRMELAVRTRGLRIYRSLSDTPCAIEGINFEMFAGEENGGLPLGLDGLSDLTGNTATIKHCQLRLFAGEKGMEIKFQEQGVEIENVTFRDGIGFGMQTIAATDKPLFNYRIRNCQAQDLSQTGFRMFGVRDCVMTDIRSQRTSGGGHANAINFYSGCDKCVVLNYQGGVQERDRLYEGYGTNQRSSNIYFLHSTFSPASDGRGYVDQSNAGGIDQPNIGEGGGLINCWVPDMPDRRGSQGNGGIAVGRDIMPWAIYNCVAPAIVNTGGTVERKGNILTNSSVTGDPSEALGAASGENAIYADVAASNWRSRAGSPLTSATGTDASAIILSLEGWFPNEDFRRDANGKVWNPANPGVGPFGTAWPETREQYAAPQVSLVPTEYLVQGSTAGYFVDPSNVPSGTARLTFRGRFRFPTASLSGGRLFSQESTGCDFNLQNDGSVRAGVEDGTGAKMLNNDLILPAGTIVANQWLDIEFDVDQLAGQAIVSVNGSTTTTAFTGAGSNGLFQSSREVSFLATSGGGGAVPQGTEIADLEVDFDGVLHKAISNAAVNANSDNWHRGGEFAGQP</sequence>
<proteinExistence type="predicted"/>
<dbReference type="RefSeq" id="WP_218403614.1">
    <property type="nucleotide sequence ID" value="NZ_JAGSPC010000001.1"/>
</dbReference>
<evidence type="ECO:0000313" key="1">
    <source>
        <dbReference type="EMBL" id="MBV7258276.1"/>
    </source>
</evidence>
<reference evidence="1" key="1">
    <citation type="submission" date="2021-04" db="EMBL/GenBank/DDBJ databases">
        <authorList>
            <person name="Pira H."/>
            <person name="Risdian C."/>
            <person name="Wink J."/>
        </authorList>
    </citation>
    <scope>NUCLEOTIDE SEQUENCE</scope>
    <source>
        <strain evidence="1">WH158</strain>
    </source>
</reference>